<evidence type="ECO:0008006" key="4">
    <source>
        <dbReference type="Google" id="ProtNLM"/>
    </source>
</evidence>
<organism evidence="2 3">
    <name type="scientific">Colwellia asteriadis</name>
    <dbReference type="NCBI Taxonomy" id="517723"/>
    <lineage>
        <taxon>Bacteria</taxon>
        <taxon>Pseudomonadati</taxon>
        <taxon>Pseudomonadota</taxon>
        <taxon>Gammaproteobacteria</taxon>
        <taxon>Alteromonadales</taxon>
        <taxon>Colwelliaceae</taxon>
        <taxon>Colwellia</taxon>
    </lineage>
</organism>
<evidence type="ECO:0000256" key="1">
    <source>
        <dbReference type="SAM" id="Phobius"/>
    </source>
</evidence>
<accession>A0ABN1L3F9</accession>
<comment type="caution">
    <text evidence="2">The sequence shown here is derived from an EMBL/GenBank/DDBJ whole genome shotgun (WGS) entry which is preliminary data.</text>
</comment>
<dbReference type="EMBL" id="BAAAFA010000001">
    <property type="protein sequence ID" value="GAA0811900.1"/>
    <property type="molecule type" value="Genomic_DNA"/>
</dbReference>
<protein>
    <recommendedName>
        <fullName evidence="4">MSHA biogenesis protein MshJ</fullName>
    </recommendedName>
</protein>
<evidence type="ECO:0000313" key="2">
    <source>
        <dbReference type="EMBL" id="GAA0811900.1"/>
    </source>
</evidence>
<name>A0ABN1L3F9_9GAMM</name>
<sequence>MKKQWQEYSRKYLEITPREQILIMLTGLVVITLVIFHFFIDNKMVSNNVFTNEIKQLEINNRTLVLSINEYKEALKQDPNRLVREKISAFEHKLAKIDEQLLALTSELINPIQMRYALLDLLNVAKGVELLSFELIGAEPLLTVVSEQNDKSSTAQLTSTVSNGDEKIDNKAPQNIGLNLYRHGIKIKLAGDYFALQQYLHQLEQLSWKFFWQEFDFKVKDYPLNELSIEIYSLGSKKEFVGV</sequence>
<dbReference type="Proteomes" id="UP001500021">
    <property type="component" value="Unassembled WGS sequence"/>
</dbReference>
<keyword evidence="1" id="KW-0812">Transmembrane</keyword>
<feature type="transmembrane region" description="Helical" evidence="1">
    <location>
        <begin position="21"/>
        <end position="40"/>
    </location>
</feature>
<proteinExistence type="predicted"/>
<dbReference type="RefSeq" id="WP_343814602.1">
    <property type="nucleotide sequence ID" value="NZ_BAAAFA010000001.1"/>
</dbReference>
<reference evidence="2 3" key="1">
    <citation type="journal article" date="2019" name="Int. J. Syst. Evol. Microbiol.">
        <title>The Global Catalogue of Microorganisms (GCM) 10K type strain sequencing project: providing services to taxonomists for standard genome sequencing and annotation.</title>
        <authorList>
            <consortium name="The Broad Institute Genomics Platform"/>
            <consortium name="The Broad Institute Genome Sequencing Center for Infectious Disease"/>
            <person name="Wu L."/>
            <person name="Ma J."/>
        </authorList>
    </citation>
    <scope>NUCLEOTIDE SEQUENCE [LARGE SCALE GENOMIC DNA]</scope>
    <source>
        <strain evidence="2 3">JCM 15608</strain>
    </source>
</reference>
<keyword evidence="3" id="KW-1185">Reference proteome</keyword>
<keyword evidence="1" id="KW-0472">Membrane</keyword>
<evidence type="ECO:0000313" key="3">
    <source>
        <dbReference type="Proteomes" id="UP001500021"/>
    </source>
</evidence>
<keyword evidence="1" id="KW-1133">Transmembrane helix</keyword>
<gene>
    <name evidence="2" type="ORF">GCM10009111_05040</name>
</gene>